<feature type="coiled-coil region" evidence="1">
    <location>
        <begin position="152"/>
        <end position="179"/>
    </location>
</feature>
<comment type="caution">
    <text evidence="2">The sequence shown here is derived from an EMBL/GenBank/DDBJ whole genome shotgun (WGS) entry which is preliminary data.</text>
</comment>
<proteinExistence type="predicted"/>
<keyword evidence="1" id="KW-0175">Coiled coil</keyword>
<organism evidence="2 3">
    <name type="scientific">Salix brachista</name>
    <dbReference type="NCBI Taxonomy" id="2182728"/>
    <lineage>
        <taxon>Eukaryota</taxon>
        <taxon>Viridiplantae</taxon>
        <taxon>Streptophyta</taxon>
        <taxon>Embryophyta</taxon>
        <taxon>Tracheophyta</taxon>
        <taxon>Spermatophyta</taxon>
        <taxon>Magnoliopsida</taxon>
        <taxon>eudicotyledons</taxon>
        <taxon>Gunneridae</taxon>
        <taxon>Pentapetalae</taxon>
        <taxon>rosids</taxon>
        <taxon>fabids</taxon>
        <taxon>Malpighiales</taxon>
        <taxon>Salicaceae</taxon>
        <taxon>Saliceae</taxon>
        <taxon>Salix</taxon>
    </lineage>
</organism>
<dbReference type="Proteomes" id="UP000326939">
    <property type="component" value="Chromosome 5"/>
</dbReference>
<sequence>MDAAAPNYYYPGGNVNLPEKLAEALEPLRASHLPIARWTQAALMDEFLTVKLFIRSVKIVTSIGDAAVRDELCTLGIQGNFWDQNHLCTPLQFYKFCAWLKTPEGAEGLRTVQKRISLLKKARRGQDVRTLASVQLLKYQLSDLSQARKGKIAELGSEIAELRRQLAMKQAELDRLDAEDRPASDYKALDEQAMTRLCVERYEEECLDAGKDMAPRTEELLEVGRTRYSKKRRT</sequence>
<evidence type="ECO:0000313" key="2">
    <source>
        <dbReference type="EMBL" id="KAB5557327.1"/>
    </source>
</evidence>
<dbReference type="AlphaFoldDB" id="A0A5N5MQM7"/>
<evidence type="ECO:0000256" key="1">
    <source>
        <dbReference type="SAM" id="Coils"/>
    </source>
</evidence>
<protein>
    <submittedName>
        <fullName evidence="2">Uncharacterized protein</fullName>
    </submittedName>
</protein>
<evidence type="ECO:0000313" key="3">
    <source>
        <dbReference type="Proteomes" id="UP000326939"/>
    </source>
</evidence>
<keyword evidence="3" id="KW-1185">Reference proteome</keyword>
<dbReference type="EMBL" id="VDCV01000005">
    <property type="protein sequence ID" value="KAB5557327.1"/>
    <property type="molecule type" value="Genomic_DNA"/>
</dbReference>
<reference evidence="3" key="1">
    <citation type="journal article" date="2019" name="Gigascience">
        <title>De novo genome assembly of the endangered Acer yangbiense, a plant species with extremely small populations endemic to Yunnan Province, China.</title>
        <authorList>
            <person name="Yang J."/>
            <person name="Wariss H.M."/>
            <person name="Tao L."/>
            <person name="Zhang R."/>
            <person name="Yun Q."/>
            <person name="Hollingsworth P."/>
            <person name="Dao Z."/>
            <person name="Luo G."/>
            <person name="Guo H."/>
            <person name="Ma Y."/>
            <person name="Sun W."/>
        </authorList>
    </citation>
    <scope>NUCLEOTIDE SEQUENCE [LARGE SCALE GENOMIC DNA]</scope>
    <source>
        <strain evidence="3">cv. br00</strain>
    </source>
</reference>
<accession>A0A5N5MQM7</accession>
<gene>
    <name evidence="2" type="ORF">DKX38_008236</name>
</gene>
<name>A0A5N5MQM7_9ROSI</name>